<comment type="caution">
    <text evidence="1">The sequence shown here is derived from an EMBL/GenBank/DDBJ whole genome shotgun (WGS) entry which is preliminary data.</text>
</comment>
<keyword evidence="2" id="KW-1185">Reference proteome</keyword>
<evidence type="ECO:0000313" key="2">
    <source>
        <dbReference type="Proteomes" id="UP000588491"/>
    </source>
</evidence>
<dbReference type="Proteomes" id="UP000588491">
    <property type="component" value="Unassembled WGS sequence"/>
</dbReference>
<protein>
    <submittedName>
        <fullName evidence="1">Uncharacterized protein</fullName>
    </submittedName>
</protein>
<proteinExistence type="predicted"/>
<dbReference type="AlphaFoldDB" id="A0A7Y0PLC5"/>
<gene>
    <name evidence="1" type="ORF">HHU08_06275</name>
</gene>
<name>A0A7Y0PLC5_9BACI</name>
<dbReference type="EMBL" id="JABBPK010000001">
    <property type="protein sequence ID" value="NMO76595.1"/>
    <property type="molecule type" value="Genomic_DNA"/>
</dbReference>
<organism evidence="1 2">
    <name type="scientific">Niallia alba</name>
    <dbReference type="NCBI Taxonomy" id="2729105"/>
    <lineage>
        <taxon>Bacteria</taxon>
        <taxon>Bacillati</taxon>
        <taxon>Bacillota</taxon>
        <taxon>Bacilli</taxon>
        <taxon>Bacillales</taxon>
        <taxon>Bacillaceae</taxon>
        <taxon>Niallia</taxon>
    </lineage>
</organism>
<evidence type="ECO:0000313" key="1">
    <source>
        <dbReference type="EMBL" id="NMO76595.1"/>
    </source>
</evidence>
<reference evidence="1 2" key="1">
    <citation type="submission" date="2020-04" db="EMBL/GenBank/DDBJ databases">
        <title>Bacillus sp. UniB3 isolated from commercial digestive syrup.</title>
        <authorList>
            <person name="Thorat V."/>
            <person name="Kirdat K."/>
            <person name="Tiwarekar B."/>
            <person name="Yadav A."/>
        </authorList>
    </citation>
    <scope>NUCLEOTIDE SEQUENCE [LARGE SCALE GENOMIC DNA]</scope>
    <source>
        <strain evidence="1 2">UniB3</strain>
    </source>
</reference>
<accession>A0A7Y0PLC5</accession>
<sequence>MGIAWSIRETSVGKEIRQQVRSVPKNLPLQSDRKVDKWGEFNSEDEILKNVTPTVVVNGNLISFGTKPHIGTSSKRIYLS</sequence>